<accession>A0ABY2T3L6</accession>
<keyword evidence="4" id="KW-1185">Reference proteome</keyword>
<dbReference type="Gene3D" id="1.10.260.40">
    <property type="entry name" value="lambda repressor-like DNA-binding domains"/>
    <property type="match status" value="1"/>
</dbReference>
<evidence type="ECO:0000259" key="2">
    <source>
        <dbReference type="PROSITE" id="PS50943"/>
    </source>
</evidence>
<comment type="caution">
    <text evidence="3">The sequence shown here is derived from an EMBL/GenBank/DDBJ whole genome shotgun (WGS) entry which is preliminary data.</text>
</comment>
<dbReference type="SMART" id="SM00530">
    <property type="entry name" value="HTH_XRE"/>
    <property type="match status" value="1"/>
</dbReference>
<dbReference type="RefSeq" id="WP_153062812.1">
    <property type="nucleotide sequence ID" value="NZ_PYUE01000003.1"/>
</dbReference>
<evidence type="ECO:0000313" key="4">
    <source>
        <dbReference type="Proteomes" id="UP000308330"/>
    </source>
</evidence>
<proteinExistence type="predicted"/>
<dbReference type="EMBL" id="SZPT01000001">
    <property type="protein sequence ID" value="TKI50625.1"/>
    <property type="molecule type" value="Genomic_DNA"/>
</dbReference>
<dbReference type="InterPro" id="IPR001387">
    <property type="entry name" value="Cro/C1-type_HTH"/>
</dbReference>
<evidence type="ECO:0000313" key="3">
    <source>
        <dbReference type="EMBL" id="TKI50625.1"/>
    </source>
</evidence>
<dbReference type="Pfam" id="PF01381">
    <property type="entry name" value="HTH_3"/>
    <property type="match status" value="1"/>
</dbReference>
<evidence type="ECO:0000256" key="1">
    <source>
        <dbReference type="SAM" id="MobiDB-lite"/>
    </source>
</evidence>
<feature type="domain" description="HTH cro/C1-type" evidence="2">
    <location>
        <begin position="34"/>
        <end position="88"/>
    </location>
</feature>
<dbReference type="PROSITE" id="PS50943">
    <property type="entry name" value="HTH_CROC1"/>
    <property type="match status" value="1"/>
</dbReference>
<dbReference type="SUPFAM" id="SSF47413">
    <property type="entry name" value="lambda repressor-like DNA-binding domains"/>
    <property type="match status" value="1"/>
</dbReference>
<dbReference type="CDD" id="cd00093">
    <property type="entry name" value="HTH_XRE"/>
    <property type="match status" value="1"/>
</dbReference>
<name>A0ABY2T3L6_9BACI</name>
<sequence>MGWSMTKPKRKKKRKKPLPSDEFRNVKGVKRERMIAERKARLLTQAQLGELVGCSTAMISAIESGRVKPGLEVSLQLEVVLETSLFELFPDL</sequence>
<feature type="compositionally biased region" description="Basic residues" evidence="1">
    <location>
        <begin position="7"/>
        <end position="17"/>
    </location>
</feature>
<dbReference type="Proteomes" id="UP000308330">
    <property type="component" value="Unassembled WGS sequence"/>
</dbReference>
<protein>
    <submittedName>
        <fullName evidence="3">Helix-turn-helix transcriptional regulator</fullName>
    </submittedName>
</protein>
<feature type="region of interest" description="Disordered" evidence="1">
    <location>
        <begin position="1"/>
        <end position="23"/>
    </location>
</feature>
<dbReference type="InterPro" id="IPR010982">
    <property type="entry name" value="Lambda_DNA-bd_dom_sf"/>
</dbReference>
<reference evidence="3 4" key="1">
    <citation type="submission" date="2019-04" db="EMBL/GenBank/DDBJ databases">
        <title>Lysinibacillus genome sequencing.</title>
        <authorList>
            <person name="Dunlap C."/>
        </authorList>
    </citation>
    <scope>NUCLEOTIDE SEQUENCE [LARGE SCALE GENOMIC DNA]</scope>
    <source>
        <strain evidence="3 4">KCTC 33042</strain>
    </source>
</reference>
<organism evidence="3 4">
    <name type="scientific">Lysinibacillus tabacifolii</name>
    <dbReference type="NCBI Taxonomy" id="1173107"/>
    <lineage>
        <taxon>Bacteria</taxon>
        <taxon>Bacillati</taxon>
        <taxon>Bacillota</taxon>
        <taxon>Bacilli</taxon>
        <taxon>Bacillales</taxon>
        <taxon>Bacillaceae</taxon>
        <taxon>Lysinibacillus</taxon>
    </lineage>
</organism>
<gene>
    <name evidence="3" type="ORF">FC748_05290</name>
</gene>